<dbReference type="InterPro" id="IPR013342">
    <property type="entry name" value="Mandelate_racemase_C"/>
</dbReference>
<proteinExistence type="inferred from homology"/>
<evidence type="ECO:0000256" key="3">
    <source>
        <dbReference type="ARBA" id="ARBA00022723"/>
    </source>
</evidence>
<dbReference type="RefSeq" id="WP_169414461.1">
    <property type="nucleotide sequence ID" value="NZ_JAAXKZ010000081.1"/>
</dbReference>
<gene>
    <name evidence="7" type="ORF">HF519_19720</name>
</gene>
<dbReference type="SUPFAM" id="SSF51604">
    <property type="entry name" value="Enolase C-terminal domain-like"/>
    <property type="match status" value="1"/>
</dbReference>
<comment type="caution">
    <text evidence="7">The sequence shown here is derived from an EMBL/GenBank/DDBJ whole genome shotgun (WGS) entry which is preliminary data.</text>
</comment>
<reference evidence="7 8" key="1">
    <citation type="submission" date="2020-04" db="EMBL/GenBank/DDBJ databases">
        <authorList>
            <person name="Klaysubun C."/>
            <person name="Duangmal K."/>
            <person name="Lipun K."/>
        </authorList>
    </citation>
    <scope>NUCLEOTIDE SEQUENCE [LARGE SCALE GENOMIC DNA]</scope>
    <source>
        <strain evidence="7 8">DSM 45300</strain>
    </source>
</reference>
<dbReference type="Gene3D" id="3.30.390.10">
    <property type="entry name" value="Enolase-like, N-terminal domain"/>
    <property type="match status" value="1"/>
</dbReference>
<evidence type="ECO:0000313" key="8">
    <source>
        <dbReference type="Proteomes" id="UP000586918"/>
    </source>
</evidence>
<protein>
    <submittedName>
        <fullName evidence="7">Mandelate racemase</fullName>
    </submittedName>
</protein>
<evidence type="ECO:0000256" key="1">
    <source>
        <dbReference type="ARBA" id="ARBA00001946"/>
    </source>
</evidence>
<dbReference type="Gene3D" id="3.20.20.120">
    <property type="entry name" value="Enolase-like C-terminal domain"/>
    <property type="match status" value="1"/>
</dbReference>
<name>A0A848DMK5_9PSEU</name>
<dbReference type="SMART" id="SM00922">
    <property type="entry name" value="MR_MLE"/>
    <property type="match status" value="1"/>
</dbReference>
<dbReference type="FunFam" id="3.30.390.10:FF:000009">
    <property type="entry name" value="Hydrophobic dipeptide epimerase"/>
    <property type="match status" value="1"/>
</dbReference>
<dbReference type="InterPro" id="IPR029065">
    <property type="entry name" value="Enolase_C-like"/>
</dbReference>
<feature type="domain" description="Mandelate racemase/muconate lactonizing enzyme C-terminal" evidence="6">
    <location>
        <begin position="150"/>
        <end position="245"/>
    </location>
</feature>
<organism evidence="7 8">
    <name type="scientific">Pseudonocardia bannensis</name>
    <dbReference type="NCBI Taxonomy" id="630973"/>
    <lineage>
        <taxon>Bacteria</taxon>
        <taxon>Bacillati</taxon>
        <taxon>Actinomycetota</taxon>
        <taxon>Actinomycetes</taxon>
        <taxon>Pseudonocardiales</taxon>
        <taxon>Pseudonocardiaceae</taxon>
        <taxon>Pseudonocardia</taxon>
    </lineage>
</organism>
<dbReference type="AlphaFoldDB" id="A0A848DMK5"/>
<comment type="similarity">
    <text evidence="2">Belongs to the mandelate racemase/muconate lactonizing enzyme family.</text>
</comment>
<keyword evidence="4" id="KW-0460">Magnesium</keyword>
<keyword evidence="3" id="KW-0479">Metal-binding</keyword>
<dbReference type="SFLD" id="SFLDG00180">
    <property type="entry name" value="muconate_cycloisomerase"/>
    <property type="match status" value="1"/>
</dbReference>
<dbReference type="Proteomes" id="UP000586918">
    <property type="component" value="Unassembled WGS sequence"/>
</dbReference>
<dbReference type="Pfam" id="PF13378">
    <property type="entry name" value="MR_MLE_C"/>
    <property type="match status" value="1"/>
</dbReference>
<dbReference type="GO" id="GO:0016854">
    <property type="term" value="F:racemase and epimerase activity"/>
    <property type="evidence" value="ECO:0007669"/>
    <property type="project" value="UniProtKB-ARBA"/>
</dbReference>
<dbReference type="InterPro" id="IPR013341">
    <property type="entry name" value="Mandelate_racemase_N_dom"/>
</dbReference>
<evidence type="ECO:0000259" key="6">
    <source>
        <dbReference type="SMART" id="SM00922"/>
    </source>
</evidence>
<evidence type="ECO:0000256" key="2">
    <source>
        <dbReference type="ARBA" id="ARBA00008031"/>
    </source>
</evidence>
<dbReference type="EMBL" id="JAAXKZ010000081">
    <property type="protein sequence ID" value="NMH93763.1"/>
    <property type="molecule type" value="Genomic_DNA"/>
</dbReference>
<accession>A0A848DMK5</accession>
<evidence type="ECO:0000256" key="5">
    <source>
        <dbReference type="ARBA" id="ARBA00023235"/>
    </source>
</evidence>
<evidence type="ECO:0000256" key="4">
    <source>
        <dbReference type="ARBA" id="ARBA00022842"/>
    </source>
</evidence>
<evidence type="ECO:0000313" key="7">
    <source>
        <dbReference type="EMBL" id="NMH93763.1"/>
    </source>
</evidence>
<dbReference type="SUPFAM" id="SSF54826">
    <property type="entry name" value="Enolase N-terminal domain-like"/>
    <property type="match status" value="1"/>
</dbReference>
<dbReference type="SFLD" id="SFLDS00001">
    <property type="entry name" value="Enolase"/>
    <property type="match status" value="1"/>
</dbReference>
<sequence length="384" mass="40747">MRITGGEFFIVTLPLRRQHTWASNTRVSIGRHALVRIDTDEGVSGWGEAPAMATWGGPGGVHYGETPETVVHLGEDYLLPAITGCDPLDIAVIHDRMDAVVKGNPYAKAALDIACYDAAGKGLGRPVWALLGGKFRDGVQLAHSLGLLPMDECVAEARTAVAEGARTIKVKTGHDAQRDVELVGRLREALGPEIRIRVDGNEGYRTVHEAIAVTTAQQEFDIMLCEQPVAGDAAMAKVAAGVSVPVMADESAWTALDIVRLHEMNAAACYSLYVTKPGGLYRARQQADIAAQYGMYSDVGGSIEMGIGNAANLHLATATRNAWLPSVCPVTTVDGAAGPSVAGVYYVDDVVSEPFGFRDGVVLLPDGPGLGVEVDVDKIRKYAE</sequence>
<dbReference type="GO" id="GO:0006518">
    <property type="term" value="P:peptide metabolic process"/>
    <property type="evidence" value="ECO:0007669"/>
    <property type="project" value="UniProtKB-ARBA"/>
</dbReference>
<comment type="cofactor">
    <cofactor evidence="1">
        <name>Mg(2+)</name>
        <dbReference type="ChEBI" id="CHEBI:18420"/>
    </cofactor>
</comment>
<dbReference type="GO" id="GO:0000287">
    <property type="term" value="F:magnesium ion binding"/>
    <property type="evidence" value="ECO:0007669"/>
    <property type="project" value="UniProtKB-ARBA"/>
</dbReference>
<dbReference type="PANTHER" id="PTHR48073">
    <property type="entry name" value="O-SUCCINYLBENZOATE SYNTHASE-RELATED"/>
    <property type="match status" value="1"/>
</dbReference>
<keyword evidence="8" id="KW-1185">Reference proteome</keyword>
<keyword evidence="5" id="KW-0413">Isomerase</keyword>
<dbReference type="InterPro" id="IPR029017">
    <property type="entry name" value="Enolase-like_N"/>
</dbReference>
<dbReference type="Pfam" id="PF02746">
    <property type="entry name" value="MR_MLE_N"/>
    <property type="match status" value="1"/>
</dbReference>
<dbReference type="PANTHER" id="PTHR48073:SF2">
    <property type="entry name" value="O-SUCCINYLBENZOATE SYNTHASE"/>
    <property type="match status" value="1"/>
</dbReference>
<dbReference type="InterPro" id="IPR036849">
    <property type="entry name" value="Enolase-like_C_sf"/>
</dbReference>